<name>A0A9P8PD05_9ASCO</name>
<dbReference type="AlphaFoldDB" id="A0A9P8PD05"/>
<reference evidence="1" key="2">
    <citation type="submission" date="2021-01" db="EMBL/GenBank/DDBJ databases">
        <authorList>
            <person name="Schikora-Tamarit M.A."/>
        </authorList>
    </citation>
    <scope>NUCLEOTIDE SEQUENCE</scope>
    <source>
        <strain evidence="1">CBS6075</strain>
    </source>
</reference>
<accession>A0A9P8PD05</accession>
<protein>
    <submittedName>
        <fullName evidence="1">Uncharacterized protein</fullName>
    </submittedName>
</protein>
<keyword evidence="2" id="KW-1185">Reference proteome</keyword>
<dbReference type="Proteomes" id="UP000769157">
    <property type="component" value="Unassembled WGS sequence"/>
</dbReference>
<evidence type="ECO:0000313" key="1">
    <source>
        <dbReference type="EMBL" id="KAH3669340.1"/>
    </source>
</evidence>
<evidence type="ECO:0000313" key="2">
    <source>
        <dbReference type="Proteomes" id="UP000769157"/>
    </source>
</evidence>
<dbReference type="RefSeq" id="XP_046063603.1">
    <property type="nucleotide sequence ID" value="XM_046202225.1"/>
</dbReference>
<proteinExistence type="predicted"/>
<comment type="caution">
    <text evidence="1">The sequence shown here is derived from an EMBL/GenBank/DDBJ whole genome shotgun (WGS) entry which is preliminary data.</text>
</comment>
<reference evidence="1" key="1">
    <citation type="journal article" date="2021" name="Open Biol.">
        <title>Shared evolutionary footprints suggest mitochondrial oxidative damage underlies multiple complex I losses in fungi.</title>
        <authorList>
            <person name="Schikora-Tamarit M.A."/>
            <person name="Marcet-Houben M."/>
            <person name="Nosek J."/>
            <person name="Gabaldon T."/>
        </authorList>
    </citation>
    <scope>NUCLEOTIDE SEQUENCE</scope>
    <source>
        <strain evidence="1">CBS6075</strain>
    </source>
</reference>
<dbReference type="GeneID" id="70233429"/>
<dbReference type="EMBL" id="JAEUBE010000137">
    <property type="protein sequence ID" value="KAH3669340.1"/>
    <property type="molecule type" value="Genomic_DNA"/>
</dbReference>
<gene>
    <name evidence="1" type="ORF">OGAPHI_001461</name>
</gene>
<sequence>MSLTRSTQSSLCSSVDVKMRSNLTSPVDRLISSDPDENATTSHPRRPRFFSIEYRWMGIGSHSSTSKLIIMFWIASAVSLVADDVRAMRLDERFLRSRVCPTRSSLSEDDGEKSLIVLENDLDSSRKAGDPASVLYPFLCNGRATGER</sequence>
<organism evidence="1 2">
    <name type="scientific">Ogataea philodendri</name>
    <dbReference type="NCBI Taxonomy" id="1378263"/>
    <lineage>
        <taxon>Eukaryota</taxon>
        <taxon>Fungi</taxon>
        <taxon>Dikarya</taxon>
        <taxon>Ascomycota</taxon>
        <taxon>Saccharomycotina</taxon>
        <taxon>Pichiomycetes</taxon>
        <taxon>Pichiales</taxon>
        <taxon>Pichiaceae</taxon>
        <taxon>Ogataea</taxon>
    </lineage>
</organism>